<dbReference type="AlphaFoldDB" id="A0A0C9WQD2"/>
<name>A0A0C9WQD2_9AGAR</name>
<protein>
    <submittedName>
        <fullName evidence="1">Uncharacterized protein</fullName>
    </submittedName>
</protein>
<evidence type="ECO:0000313" key="1">
    <source>
        <dbReference type="EMBL" id="KIJ93350.1"/>
    </source>
</evidence>
<keyword evidence="2" id="KW-1185">Reference proteome</keyword>
<dbReference type="Proteomes" id="UP000054477">
    <property type="component" value="Unassembled WGS sequence"/>
</dbReference>
<accession>A0A0C9WQD2</accession>
<sequence>MTYQVAQRPNGRCVPSSTCEVLVLSVRNVEVGLGVTELLGETKIDRIDLVDHAFESYLA</sequence>
<organism evidence="1 2">
    <name type="scientific">Laccaria amethystina LaAM-08-1</name>
    <dbReference type="NCBI Taxonomy" id="1095629"/>
    <lineage>
        <taxon>Eukaryota</taxon>
        <taxon>Fungi</taxon>
        <taxon>Dikarya</taxon>
        <taxon>Basidiomycota</taxon>
        <taxon>Agaricomycotina</taxon>
        <taxon>Agaricomycetes</taxon>
        <taxon>Agaricomycetidae</taxon>
        <taxon>Agaricales</taxon>
        <taxon>Agaricineae</taxon>
        <taxon>Hydnangiaceae</taxon>
        <taxon>Laccaria</taxon>
    </lineage>
</organism>
<proteinExistence type="predicted"/>
<reference evidence="2" key="2">
    <citation type="submission" date="2015-01" db="EMBL/GenBank/DDBJ databases">
        <title>Evolutionary Origins and Diversification of the Mycorrhizal Mutualists.</title>
        <authorList>
            <consortium name="DOE Joint Genome Institute"/>
            <consortium name="Mycorrhizal Genomics Consortium"/>
            <person name="Kohler A."/>
            <person name="Kuo A."/>
            <person name="Nagy L.G."/>
            <person name="Floudas D."/>
            <person name="Copeland A."/>
            <person name="Barry K.W."/>
            <person name="Cichocki N."/>
            <person name="Veneault-Fourrey C."/>
            <person name="LaButti K."/>
            <person name="Lindquist E.A."/>
            <person name="Lipzen A."/>
            <person name="Lundell T."/>
            <person name="Morin E."/>
            <person name="Murat C."/>
            <person name="Riley R."/>
            <person name="Ohm R."/>
            <person name="Sun H."/>
            <person name="Tunlid A."/>
            <person name="Henrissat B."/>
            <person name="Grigoriev I.V."/>
            <person name="Hibbett D.S."/>
            <person name="Martin F."/>
        </authorList>
    </citation>
    <scope>NUCLEOTIDE SEQUENCE [LARGE SCALE GENOMIC DNA]</scope>
    <source>
        <strain evidence="2">LaAM-08-1</strain>
    </source>
</reference>
<gene>
    <name evidence="1" type="ORF">K443DRAFT_402320</name>
</gene>
<evidence type="ECO:0000313" key="2">
    <source>
        <dbReference type="Proteomes" id="UP000054477"/>
    </source>
</evidence>
<dbReference type="EMBL" id="KN838849">
    <property type="protein sequence ID" value="KIJ93350.1"/>
    <property type="molecule type" value="Genomic_DNA"/>
</dbReference>
<dbReference type="OrthoDB" id="10456084at2759"/>
<dbReference type="HOGENOM" id="CLU_2961158_0_0_1"/>
<reference evidence="1 2" key="1">
    <citation type="submission" date="2014-04" db="EMBL/GenBank/DDBJ databases">
        <authorList>
            <consortium name="DOE Joint Genome Institute"/>
            <person name="Kuo A."/>
            <person name="Kohler A."/>
            <person name="Nagy L.G."/>
            <person name="Floudas D."/>
            <person name="Copeland A."/>
            <person name="Barry K.W."/>
            <person name="Cichocki N."/>
            <person name="Veneault-Fourrey C."/>
            <person name="LaButti K."/>
            <person name="Lindquist E.A."/>
            <person name="Lipzen A."/>
            <person name="Lundell T."/>
            <person name="Morin E."/>
            <person name="Murat C."/>
            <person name="Sun H."/>
            <person name="Tunlid A."/>
            <person name="Henrissat B."/>
            <person name="Grigoriev I.V."/>
            <person name="Hibbett D.S."/>
            <person name="Martin F."/>
            <person name="Nordberg H.P."/>
            <person name="Cantor M.N."/>
            <person name="Hua S.X."/>
        </authorList>
    </citation>
    <scope>NUCLEOTIDE SEQUENCE [LARGE SCALE GENOMIC DNA]</scope>
    <source>
        <strain evidence="1 2">LaAM-08-1</strain>
    </source>
</reference>